<organism evidence="2 3">
    <name type="scientific">Cardiobacterium hominis</name>
    <dbReference type="NCBI Taxonomy" id="2718"/>
    <lineage>
        <taxon>Bacteria</taxon>
        <taxon>Pseudomonadati</taxon>
        <taxon>Pseudomonadota</taxon>
        <taxon>Gammaproteobacteria</taxon>
        <taxon>Cardiobacteriales</taxon>
        <taxon>Cardiobacteriaceae</taxon>
        <taxon>Cardiobacterium</taxon>
    </lineage>
</organism>
<reference evidence="3" key="1">
    <citation type="submission" date="2016-04" db="EMBL/GenBank/DDBJ databases">
        <authorList>
            <person name="Tagini F."/>
        </authorList>
    </citation>
    <scope>NUCLEOTIDE SEQUENCE [LARGE SCALE GENOMIC DNA]</scope>
    <source>
        <strain evidence="3">CHUV0807</strain>
    </source>
</reference>
<gene>
    <name evidence="2" type="ORF">CHUV0807_0842</name>
</gene>
<evidence type="ECO:0000313" key="3">
    <source>
        <dbReference type="Proteomes" id="UP000190837"/>
    </source>
</evidence>
<feature type="transmembrane region" description="Helical" evidence="1">
    <location>
        <begin position="321"/>
        <end position="344"/>
    </location>
</feature>
<dbReference type="RefSeq" id="WP_079539935.1">
    <property type="nucleotide sequence ID" value="NZ_FKLO01000034.1"/>
</dbReference>
<keyword evidence="1" id="KW-0472">Membrane</keyword>
<dbReference type="AlphaFoldDB" id="A0A1C3H3A3"/>
<keyword evidence="1" id="KW-0812">Transmembrane</keyword>
<sequence>MLYSGIIGTDTSGNVIQNKELIKNIKAKNGFRVLDNTPAFDFLDFDEEKMQPRNGALKNALISIFGDTGFDRGMPANNFLFGEWKNGIRSPGAFDIISNNFAAGAKGDVIAIIPKANPGQVFGATELKALLENGNVTSINGLPRNALLELVKDASNITPDELTNVFNKVKAASAIQIRAAGLHLLNPKSPIDPRAVNKYLDYAGMDMVAFIKEYRKIAIDAIDSLDGEDLKFVQKHLGMGTEFSSGKYKTGKFDKAKHIGKLGLITLGLGLVFAVREAKAAEAAGDHERAKDIMAEWAVGEAGSSAAGAAATFLTTLAGTVLLGLSGPVAAVAGVAVGIVAGIYS</sequence>
<name>A0A1C3H3A3_9GAMM</name>
<keyword evidence="1" id="KW-1133">Transmembrane helix</keyword>
<accession>A0A1C3H3A3</accession>
<evidence type="ECO:0000256" key="1">
    <source>
        <dbReference type="SAM" id="Phobius"/>
    </source>
</evidence>
<evidence type="ECO:0000313" key="2">
    <source>
        <dbReference type="EMBL" id="SAM60913.1"/>
    </source>
</evidence>
<protein>
    <submittedName>
        <fullName evidence="2">Hemolysin-type calcium binding protein</fullName>
    </submittedName>
</protein>
<dbReference type="Proteomes" id="UP000190837">
    <property type="component" value="Unassembled WGS sequence"/>
</dbReference>
<dbReference type="EMBL" id="FKLO01000034">
    <property type="protein sequence ID" value="SAM60913.1"/>
    <property type="molecule type" value="Genomic_DNA"/>
</dbReference>
<proteinExistence type="predicted"/>